<evidence type="ECO:0000313" key="11">
    <source>
        <dbReference type="Proteomes" id="UP000504635"/>
    </source>
</evidence>
<gene>
    <name evidence="12" type="primary">LOC115879223</name>
</gene>
<evidence type="ECO:0000256" key="3">
    <source>
        <dbReference type="ARBA" id="ARBA00022737"/>
    </source>
</evidence>
<dbReference type="FunCoup" id="A0A6J2XLM8">
    <property type="interactions" value="1"/>
</dbReference>
<keyword evidence="4 8" id="KW-0863">Zinc-finger</keyword>
<dbReference type="FunFam" id="3.30.160.60:FF:000843">
    <property type="entry name" value="Potential zinc finger protein"/>
    <property type="match status" value="1"/>
</dbReference>
<name>A0A6J2XLM8_SITOR</name>
<dbReference type="PROSITE" id="PS00028">
    <property type="entry name" value="ZINC_FINGER_C2H2_1"/>
    <property type="match status" value="4"/>
</dbReference>
<dbReference type="Proteomes" id="UP000504635">
    <property type="component" value="Unplaced"/>
</dbReference>
<dbReference type="Gene3D" id="3.30.160.60">
    <property type="entry name" value="Classic Zinc Finger"/>
    <property type="match status" value="3"/>
</dbReference>
<evidence type="ECO:0000256" key="6">
    <source>
        <dbReference type="ARBA" id="ARBA00023125"/>
    </source>
</evidence>
<comment type="subcellular location">
    <subcellularLocation>
        <location evidence="1">Nucleus</location>
    </subcellularLocation>
</comment>
<proteinExistence type="predicted"/>
<dbReference type="InterPro" id="IPR050331">
    <property type="entry name" value="Zinc_finger"/>
</dbReference>
<protein>
    <submittedName>
        <fullName evidence="12">Zinc finger protein Gfi-1b-like</fullName>
    </submittedName>
</protein>
<dbReference type="SMART" id="SM00355">
    <property type="entry name" value="ZnF_C2H2"/>
    <property type="match status" value="4"/>
</dbReference>
<keyword evidence="2" id="KW-0479">Metal-binding</keyword>
<feature type="domain" description="C2H2-type" evidence="10">
    <location>
        <begin position="375"/>
        <end position="402"/>
    </location>
</feature>
<keyword evidence="7" id="KW-0539">Nucleus</keyword>
<keyword evidence="6" id="KW-0238">DNA-binding</keyword>
<dbReference type="GO" id="GO:0005634">
    <property type="term" value="C:nucleus"/>
    <property type="evidence" value="ECO:0007669"/>
    <property type="project" value="UniProtKB-SubCell"/>
</dbReference>
<keyword evidence="5" id="KW-0862">Zinc</keyword>
<dbReference type="RefSeq" id="XP_030751785.1">
    <property type="nucleotide sequence ID" value="XM_030895925.1"/>
</dbReference>
<accession>A0A6J2XLM8</accession>
<dbReference type="PROSITE" id="PS50157">
    <property type="entry name" value="ZINC_FINGER_C2H2_2"/>
    <property type="match status" value="4"/>
</dbReference>
<dbReference type="GO" id="GO:0008270">
    <property type="term" value="F:zinc ion binding"/>
    <property type="evidence" value="ECO:0007669"/>
    <property type="project" value="UniProtKB-KW"/>
</dbReference>
<dbReference type="AlphaFoldDB" id="A0A6J2XLM8"/>
<dbReference type="PANTHER" id="PTHR16515:SF49">
    <property type="entry name" value="GASTRULA ZINC FINGER PROTEIN XLCGF49.1-LIKE-RELATED"/>
    <property type="match status" value="1"/>
</dbReference>
<reference evidence="12" key="1">
    <citation type="submission" date="2025-08" db="UniProtKB">
        <authorList>
            <consortium name="RefSeq"/>
        </authorList>
    </citation>
    <scope>IDENTIFICATION</scope>
    <source>
        <tissue evidence="12">Gonads</tissue>
    </source>
</reference>
<evidence type="ECO:0000313" key="12">
    <source>
        <dbReference type="RefSeq" id="XP_030751785.1"/>
    </source>
</evidence>
<dbReference type="FunFam" id="3.30.160.60:FF:001269">
    <property type="entry name" value="Zinc finger protein"/>
    <property type="match status" value="1"/>
</dbReference>
<sequence>MNFSPFGSHFSSSIPGIHQFAAKLSQDVPSTAFSNPQEDLLTNNRYTANGIPTFTQHHHPAQQVIPNSTKSNGNYLNTQNIYTQQNSVRRQGFEQQGFELFQNRNPEKLNVNNSDLNKKKEPDVGLKPHHQIIQNNNHHHAPSSTTVLSNAWQSLTASTTTVADYLSQLPTSTLPLSLHEFLKYSAESLKKDPTISQPIALPGNGESSLNLLNNGAINVNHLNIGNGGNSTNNVSTLTNLTTINTAHLQSNPITTTSPKKKKKKKTEKEKKPKPKPGEIRLSTALDGSTLYCCPECHMALPERDLLEQHMMGHNMERRFVCDICGAALKRKDHLTRHKQSHNPERPFVCSVCLKAFKRKEQLTLHFVIHSGEKRHICSECGKGFYRKDHLRKHTRSHIARRVKAELSQQGNGVHISS</sequence>
<evidence type="ECO:0000256" key="5">
    <source>
        <dbReference type="ARBA" id="ARBA00022833"/>
    </source>
</evidence>
<dbReference type="KEGG" id="soy:115879223"/>
<dbReference type="GO" id="GO:0003677">
    <property type="term" value="F:DNA binding"/>
    <property type="evidence" value="ECO:0007669"/>
    <property type="project" value="UniProtKB-KW"/>
</dbReference>
<feature type="domain" description="C2H2-type" evidence="10">
    <location>
        <begin position="291"/>
        <end position="318"/>
    </location>
</feature>
<evidence type="ECO:0000256" key="7">
    <source>
        <dbReference type="ARBA" id="ARBA00023242"/>
    </source>
</evidence>
<feature type="domain" description="C2H2-type" evidence="10">
    <location>
        <begin position="319"/>
        <end position="346"/>
    </location>
</feature>
<dbReference type="GeneID" id="115879223"/>
<organism evidence="11 12">
    <name type="scientific">Sitophilus oryzae</name>
    <name type="common">Rice weevil</name>
    <name type="synonym">Curculio oryzae</name>
    <dbReference type="NCBI Taxonomy" id="7048"/>
    <lineage>
        <taxon>Eukaryota</taxon>
        <taxon>Metazoa</taxon>
        <taxon>Ecdysozoa</taxon>
        <taxon>Arthropoda</taxon>
        <taxon>Hexapoda</taxon>
        <taxon>Insecta</taxon>
        <taxon>Pterygota</taxon>
        <taxon>Neoptera</taxon>
        <taxon>Endopterygota</taxon>
        <taxon>Coleoptera</taxon>
        <taxon>Polyphaga</taxon>
        <taxon>Cucujiformia</taxon>
        <taxon>Curculionidae</taxon>
        <taxon>Dryophthorinae</taxon>
        <taxon>Sitophilus</taxon>
    </lineage>
</organism>
<feature type="compositionally biased region" description="Basic and acidic residues" evidence="9">
    <location>
        <begin position="266"/>
        <end position="278"/>
    </location>
</feature>
<dbReference type="Pfam" id="PF00096">
    <property type="entry name" value="zf-C2H2"/>
    <property type="match status" value="3"/>
</dbReference>
<dbReference type="InterPro" id="IPR013087">
    <property type="entry name" value="Znf_C2H2_type"/>
</dbReference>
<evidence type="ECO:0000256" key="8">
    <source>
        <dbReference type="PROSITE-ProRule" id="PRU00042"/>
    </source>
</evidence>
<evidence type="ECO:0000259" key="10">
    <source>
        <dbReference type="PROSITE" id="PS50157"/>
    </source>
</evidence>
<feature type="region of interest" description="Disordered" evidence="9">
    <location>
        <begin position="248"/>
        <end position="280"/>
    </location>
</feature>
<dbReference type="PANTHER" id="PTHR16515">
    <property type="entry name" value="PR DOMAIN ZINC FINGER PROTEIN"/>
    <property type="match status" value="1"/>
</dbReference>
<evidence type="ECO:0000256" key="4">
    <source>
        <dbReference type="ARBA" id="ARBA00022771"/>
    </source>
</evidence>
<keyword evidence="3" id="KW-0677">Repeat</keyword>
<evidence type="ECO:0000256" key="2">
    <source>
        <dbReference type="ARBA" id="ARBA00022723"/>
    </source>
</evidence>
<evidence type="ECO:0000256" key="1">
    <source>
        <dbReference type="ARBA" id="ARBA00004123"/>
    </source>
</evidence>
<dbReference type="InParanoid" id="A0A6J2XLM8"/>
<evidence type="ECO:0000256" key="9">
    <source>
        <dbReference type="SAM" id="MobiDB-lite"/>
    </source>
</evidence>
<dbReference type="SUPFAM" id="SSF57667">
    <property type="entry name" value="beta-beta-alpha zinc fingers"/>
    <property type="match status" value="2"/>
</dbReference>
<dbReference type="GO" id="GO:0010468">
    <property type="term" value="P:regulation of gene expression"/>
    <property type="evidence" value="ECO:0007669"/>
    <property type="project" value="TreeGrafter"/>
</dbReference>
<dbReference type="OrthoDB" id="10072647at2759"/>
<dbReference type="InterPro" id="IPR036236">
    <property type="entry name" value="Znf_C2H2_sf"/>
</dbReference>
<keyword evidence="11" id="KW-1185">Reference proteome</keyword>
<feature type="domain" description="C2H2-type" evidence="10">
    <location>
        <begin position="347"/>
        <end position="374"/>
    </location>
</feature>